<name>A0A0C9VLX4_9AGAM</name>
<evidence type="ECO:0000313" key="3">
    <source>
        <dbReference type="Proteomes" id="UP000053820"/>
    </source>
</evidence>
<feature type="region of interest" description="Disordered" evidence="1">
    <location>
        <begin position="132"/>
        <end position="153"/>
    </location>
</feature>
<dbReference type="EMBL" id="KN839922">
    <property type="protein sequence ID" value="KIJ58615.1"/>
    <property type="molecule type" value="Genomic_DNA"/>
</dbReference>
<protein>
    <submittedName>
        <fullName evidence="2">Uncharacterized protein</fullName>
    </submittedName>
</protein>
<evidence type="ECO:0000256" key="1">
    <source>
        <dbReference type="SAM" id="MobiDB-lite"/>
    </source>
</evidence>
<accession>A0A0C9VLX4</accession>
<proteinExistence type="predicted"/>
<organism evidence="2 3">
    <name type="scientific">Hydnomerulius pinastri MD-312</name>
    <dbReference type="NCBI Taxonomy" id="994086"/>
    <lineage>
        <taxon>Eukaryota</taxon>
        <taxon>Fungi</taxon>
        <taxon>Dikarya</taxon>
        <taxon>Basidiomycota</taxon>
        <taxon>Agaricomycotina</taxon>
        <taxon>Agaricomycetes</taxon>
        <taxon>Agaricomycetidae</taxon>
        <taxon>Boletales</taxon>
        <taxon>Boletales incertae sedis</taxon>
        <taxon>Leucogyrophana</taxon>
    </lineage>
</organism>
<evidence type="ECO:0000313" key="2">
    <source>
        <dbReference type="EMBL" id="KIJ58615.1"/>
    </source>
</evidence>
<sequence length="153" mass="16663">MEQEGTNRKTIYSAFLTALAGRNGADNQAFEYTTICITRIFGRADARSGLRNNIHPIPDPPSPSPQTHNKPPFFIPVRGPPNNVRAPLKRHLQSHHAPSKSTDLPRAPRRDESMLNVNGSLLANPYSLGSGWFAGGDVEEDEEHSGNPKGGKG</sequence>
<gene>
    <name evidence="2" type="ORF">HYDPIDRAFT_34008</name>
</gene>
<reference evidence="2 3" key="1">
    <citation type="submission" date="2014-04" db="EMBL/GenBank/DDBJ databases">
        <title>Evolutionary Origins and Diversification of the Mycorrhizal Mutualists.</title>
        <authorList>
            <consortium name="DOE Joint Genome Institute"/>
            <consortium name="Mycorrhizal Genomics Consortium"/>
            <person name="Kohler A."/>
            <person name="Kuo A."/>
            <person name="Nagy L.G."/>
            <person name="Floudas D."/>
            <person name="Copeland A."/>
            <person name="Barry K.W."/>
            <person name="Cichocki N."/>
            <person name="Veneault-Fourrey C."/>
            <person name="LaButti K."/>
            <person name="Lindquist E.A."/>
            <person name="Lipzen A."/>
            <person name="Lundell T."/>
            <person name="Morin E."/>
            <person name="Murat C."/>
            <person name="Riley R."/>
            <person name="Ohm R."/>
            <person name="Sun H."/>
            <person name="Tunlid A."/>
            <person name="Henrissat B."/>
            <person name="Grigoriev I.V."/>
            <person name="Hibbett D.S."/>
            <person name="Martin F."/>
        </authorList>
    </citation>
    <scope>NUCLEOTIDE SEQUENCE [LARGE SCALE GENOMIC DNA]</scope>
    <source>
        <strain evidence="2 3">MD-312</strain>
    </source>
</reference>
<dbReference type="AlphaFoldDB" id="A0A0C9VLX4"/>
<feature type="compositionally biased region" description="Basic residues" evidence="1">
    <location>
        <begin position="87"/>
        <end position="98"/>
    </location>
</feature>
<feature type="region of interest" description="Disordered" evidence="1">
    <location>
        <begin position="51"/>
        <end position="118"/>
    </location>
</feature>
<dbReference type="OrthoDB" id="2392550at2759"/>
<keyword evidence="3" id="KW-1185">Reference proteome</keyword>
<dbReference type="HOGENOM" id="CLU_1713524_0_0_1"/>
<dbReference type="Proteomes" id="UP000053820">
    <property type="component" value="Unassembled WGS sequence"/>
</dbReference>